<sequence length="588" mass="63379">MPGLSGVRNSRAQRGGIPVRAHPLISTTEGFIMSISMPETDLAAPDAALVAEIDAIGADAGAEAQSRHDAAGLEIIPIRTIPLSALIRNPSNPRSQVRQKADPDLVASVKENGFDPFIITKTDDPSIFMIMDGHRRMDVAEHLKLKDVPYAFDPSLADDPVAHHLIAVITSQHKKPLTALETAGALFQAAAAGASKSTLSKAYGKKNGSVAQALKVAKLPETTRSAAAACTYEWDITELAALDEFADDEEATARLVEAAEENRFAFRVERERIERAEREQRAAIRAEHEATGVAVFDEEPDGAVRLSRLRGDSGSMSAELHAACPGHAAVFESYGTVRVSFYCLDAEGNGHELWQSYSSQQAAKPQDKAAKRAVVVGNKDFTAAQSARAAWLRGLISGAGKLEKDKLDRISRFTTLATLNAPDPVRKFPSAMKRAELQAELLGMAESSPEDFEQAVASASPRRLMMLQFATVAAAYEKAATKDTWRTDQPPSEYTGADRRHARTWLTFCREVGHNLSPIEEAIVADETYVPTPLAAASCTLAAAQEAEDTEDEADPSGDEDDDEVSNGLVAEDEPTDPEFDEQGSSQQ</sequence>
<feature type="region of interest" description="Disordered" evidence="1">
    <location>
        <begin position="541"/>
        <end position="588"/>
    </location>
</feature>
<dbReference type="InterPro" id="IPR003115">
    <property type="entry name" value="ParB_N"/>
</dbReference>
<dbReference type="SUPFAM" id="SSF110849">
    <property type="entry name" value="ParB/Sulfiredoxin"/>
    <property type="match status" value="1"/>
</dbReference>
<dbReference type="SMART" id="SM00470">
    <property type="entry name" value="ParB"/>
    <property type="match status" value="1"/>
</dbReference>
<dbReference type="Gene3D" id="3.90.1530.10">
    <property type="entry name" value="Conserved hypothetical protein from pyrococcus furiosus pfu- 392566-001, ParB domain"/>
    <property type="match status" value="1"/>
</dbReference>
<evidence type="ECO:0000259" key="2">
    <source>
        <dbReference type="SMART" id="SM00470"/>
    </source>
</evidence>
<accession>A0ABN2V2G6</accession>
<dbReference type="Proteomes" id="UP001500751">
    <property type="component" value="Unassembled WGS sequence"/>
</dbReference>
<name>A0ABN2V2G6_9ACTN</name>
<evidence type="ECO:0000313" key="4">
    <source>
        <dbReference type="Proteomes" id="UP001500751"/>
    </source>
</evidence>
<protein>
    <recommendedName>
        <fullName evidence="2">ParB-like N-terminal domain-containing protein</fullName>
    </recommendedName>
</protein>
<dbReference type="SUPFAM" id="SSF109709">
    <property type="entry name" value="KorB DNA-binding domain-like"/>
    <property type="match status" value="1"/>
</dbReference>
<evidence type="ECO:0000256" key="1">
    <source>
        <dbReference type="SAM" id="MobiDB-lite"/>
    </source>
</evidence>
<comment type="caution">
    <text evidence="3">The sequence shown here is derived from an EMBL/GenBank/DDBJ whole genome shotgun (WGS) entry which is preliminary data.</text>
</comment>
<dbReference type="Pfam" id="PF02195">
    <property type="entry name" value="ParB_N"/>
    <property type="match status" value="1"/>
</dbReference>
<feature type="compositionally biased region" description="Acidic residues" evidence="1">
    <location>
        <begin position="546"/>
        <end position="582"/>
    </location>
</feature>
<feature type="domain" description="ParB-like N-terminal" evidence="2">
    <location>
        <begin position="79"/>
        <end position="169"/>
    </location>
</feature>
<evidence type="ECO:0000313" key="3">
    <source>
        <dbReference type="EMBL" id="GAA2046699.1"/>
    </source>
</evidence>
<dbReference type="InterPro" id="IPR036086">
    <property type="entry name" value="ParB/Sulfiredoxin_sf"/>
</dbReference>
<gene>
    <name evidence="3" type="ORF">GCM10009839_59110</name>
</gene>
<reference evidence="3 4" key="1">
    <citation type="journal article" date="2019" name="Int. J. Syst. Evol. Microbiol.">
        <title>The Global Catalogue of Microorganisms (GCM) 10K type strain sequencing project: providing services to taxonomists for standard genome sequencing and annotation.</title>
        <authorList>
            <consortium name="The Broad Institute Genomics Platform"/>
            <consortium name="The Broad Institute Genome Sequencing Center for Infectious Disease"/>
            <person name="Wu L."/>
            <person name="Ma J."/>
        </authorList>
    </citation>
    <scope>NUCLEOTIDE SEQUENCE [LARGE SCALE GENOMIC DNA]</scope>
    <source>
        <strain evidence="3 4">JCM 16014</strain>
    </source>
</reference>
<keyword evidence="4" id="KW-1185">Reference proteome</keyword>
<dbReference type="EMBL" id="BAAAQN010000041">
    <property type="protein sequence ID" value="GAA2046699.1"/>
    <property type="molecule type" value="Genomic_DNA"/>
</dbReference>
<dbReference type="PANTHER" id="PTHR33375">
    <property type="entry name" value="CHROMOSOME-PARTITIONING PROTEIN PARB-RELATED"/>
    <property type="match status" value="1"/>
</dbReference>
<dbReference type="PANTHER" id="PTHR33375:SF1">
    <property type="entry name" value="CHROMOSOME-PARTITIONING PROTEIN PARB-RELATED"/>
    <property type="match status" value="1"/>
</dbReference>
<proteinExistence type="predicted"/>
<dbReference type="InterPro" id="IPR050336">
    <property type="entry name" value="Chromosome_partition/occlusion"/>
</dbReference>
<organism evidence="3 4">
    <name type="scientific">Catenulispora yoronensis</name>
    <dbReference type="NCBI Taxonomy" id="450799"/>
    <lineage>
        <taxon>Bacteria</taxon>
        <taxon>Bacillati</taxon>
        <taxon>Actinomycetota</taxon>
        <taxon>Actinomycetes</taxon>
        <taxon>Catenulisporales</taxon>
        <taxon>Catenulisporaceae</taxon>
        <taxon>Catenulispora</taxon>
    </lineage>
</organism>